<gene>
    <name evidence="2" type="ORF">ABS311_01310</name>
</gene>
<feature type="transmembrane region" description="Helical" evidence="1">
    <location>
        <begin position="6"/>
        <end position="27"/>
    </location>
</feature>
<comment type="caution">
    <text evidence="2">The sequence shown here is derived from an EMBL/GenBank/DDBJ whole genome shotgun (WGS) entry which is preliminary data.</text>
</comment>
<keyword evidence="1" id="KW-0812">Transmembrane</keyword>
<reference evidence="2 3" key="1">
    <citation type="submission" date="2024-06" db="EMBL/GenBank/DDBJ databases">
        <authorList>
            <person name="Chen R.Y."/>
        </authorList>
    </citation>
    <scope>NUCLEOTIDE SEQUENCE [LARGE SCALE GENOMIC DNA]</scope>
    <source>
        <strain evidence="2 3">D2</strain>
    </source>
</reference>
<name>A0ABV1RCU3_9ALTE</name>
<evidence type="ECO:0000256" key="1">
    <source>
        <dbReference type="SAM" id="Phobius"/>
    </source>
</evidence>
<dbReference type="Proteomes" id="UP001467690">
    <property type="component" value="Unassembled WGS sequence"/>
</dbReference>
<evidence type="ECO:0000313" key="2">
    <source>
        <dbReference type="EMBL" id="MER2490522.1"/>
    </source>
</evidence>
<dbReference type="RefSeq" id="WP_143869976.1">
    <property type="nucleotide sequence ID" value="NZ_CP041660.1"/>
</dbReference>
<organism evidence="2 3">
    <name type="scientific">Catenovulum sediminis</name>
    <dbReference type="NCBI Taxonomy" id="1740262"/>
    <lineage>
        <taxon>Bacteria</taxon>
        <taxon>Pseudomonadati</taxon>
        <taxon>Pseudomonadota</taxon>
        <taxon>Gammaproteobacteria</taxon>
        <taxon>Alteromonadales</taxon>
        <taxon>Alteromonadaceae</taxon>
        <taxon>Catenovulum</taxon>
    </lineage>
</organism>
<protein>
    <recommendedName>
        <fullName evidence="4">Orphan protein</fullName>
    </recommendedName>
</protein>
<keyword evidence="1" id="KW-0472">Membrane</keyword>
<sequence length="144" mass="16452">MPKTRYLLTFLALLFAALTFFSFYFYWQENEPLLKKANQQAIANASEFAKSHNQLQCLHKVIEQSESCRDSNCTLTLKNYLVTCFQQAEKNPQVCEKMPDAHDYLAKVSWSVSTCRKAKVKNGNCTHIINELPLLCAQSHNAGK</sequence>
<dbReference type="EMBL" id="JBELOE010000059">
    <property type="protein sequence ID" value="MER2490522.1"/>
    <property type="molecule type" value="Genomic_DNA"/>
</dbReference>
<evidence type="ECO:0000313" key="3">
    <source>
        <dbReference type="Proteomes" id="UP001467690"/>
    </source>
</evidence>
<keyword evidence="3" id="KW-1185">Reference proteome</keyword>
<evidence type="ECO:0008006" key="4">
    <source>
        <dbReference type="Google" id="ProtNLM"/>
    </source>
</evidence>
<accession>A0ABV1RCU3</accession>
<proteinExistence type="predicted"/>
<keyword evidence="1" id="KW-1133">Transmembrane helix</keyword>